<keyword evidence="8" id="KW-1185">Reference proteome</keyword>
<dbReference type="InterPro" id="IPR036402">
    <property type="entry name" value="EF-Ts_dimer_sf"/>
</dbReference>
<comment type="caution">
    <text evidence="7">The sequence shown here is derived from an EMBL/GenBank/DDBJ whole genome shotgun (WGS) entry which is preliminary data.</text>
</comment>
<dbReference type="GO" id="GO:0003746">
    <property type="term" value="F:translation elongation factor activity"/>
    <property type="evidence" value="ECO:0007669"/>
    <property type="project" value="UniProtKB-UniRule"/>
</dbReference>
<evidence type="ECO:0000256" key="3">
    <source>
        <dbReference type="ARBA" id="ARBA00022768"/>
    </source>
</evidence>
<dbReference type="PROSITE" id="PS01126">
    <property type="entry name" value="EF_TS_1"/>
    <property type="match status" value="1"/>
</dbReference>
<evidence type="ECO:0000256" key="2">
    <source>
        <dbReference type="ARBA" id="ARBA00016956"/>
    </source>
</evidence>
<dbReference type="AlphaFoldDB" id="A0A7X0H4Y0"/>
<name>A0A7X0H4Y0_9BACT</name>
<proteinExistence type="inferred from homology"/>
<dbReference type="PANTHER" id="PTHR11741">
    <property type="entry name" value="ELONGATION FACTOR TS"/>
    <property type="match status" value="1"/>
</dbReference>
<evidence type="ECO:0000256" key="1">
    <source>
        <dbReference type="ARBA" id="ARBA00005532"/>
    </source>
</evidence>
<dbReference type="SUPFAM" id="SSF46934">
    <property type="entry name" value="UBA-like"/>
    <property type="match status" value="1"/>
</dbReference>
<accession>A0A7X0H4Y0</accession>
<organism evidence="7 8">
    <name type="scientific">Algisphaera agarilytica</name>
    <dbReference type="NCBI Taxonomy" id="1385975"/>
    <lineage>
        <taxon>Bacteria</taxon>
        <taxon>Pseudomonadati</taxon>
        <taxon>Planctomycetota</taxon>
        <taxon>Phycisphaerae</taxon>
        <taxon>Phycisphaerales</taxon>
        <taxon>Phycisphaeraceae</taxon>
        <taxon>Algisphaera</taxon>
    </lineage>
</organism>
<dbReference type="RefSeq" id="WP_184676891.1">
    <property type="nucleotide sequence ID" value="NZ_JACHGY010000001.1"/>
</dbReference>
<evidence type="ECO:0000256" key="4">
    <source>
        <dbReference type="ARBA" id="ARBA00022917"/>
    </source>
</evidence>
<dbReference type="FunFam" id="1.10.8.10:FF:000001">
    <property type="entry name" value="Elongation factor Ts"/>
    <property type="match status" value="1"/>
</dbReference>
<feature type="domain" description="Translation elongation factor EFTs/EF1B dimerisation" evidence="6">
    <location>
        <begin position="70"/>
        <end position="268"/>
    </location>
</feature>
<keyword evidence="4 5" id="KW-0648">Protein biosynthesis</keyword>
<dbReference type="InterPro" id="IPR009060">
    <property type="entry name" value="UBA-like_sf"/>
</dbReference>
<dbReference type="Gene3D" id="3.30.479.20">
    <property type="entry name" value="Elongation factor Ts, dimerisation domain"/>
    <property type="match status" value="2"/>
</dbReference>
<dbReference type="SUPFAM" id="SSF54713">
    <property type="entry name" value="Elongation factor Ts (EF-Ts), dimerisation domain"/>
    <property type="match status" value="2"/>
</dbReference>
<dbReference type="PANTHER" id="PTHR11741:SF0">
    <property type="entry name" value="ELONGATION FACTOR TS, MITOCHONDRIAL"/>
    <property type="match status" value="1"/>
</dbReference>
<keyword evidence="3 5" id="KW-0251">Elongation factor</keyword>
<dbReference type="NCBIfam" id="TIGR00116">
    <property type="entry name" value="tsf"/>
    <property type="match status" value="1"/>
</dbReference>
<dbReference type="GO" id="GO:0005737">
    <property type="term" value="C:cytoplasm"/>
    <property type="evidence" value="ECO:0007669"/>
    <property type="project" value="UniProtKB-SubCell"/>
</dbReference>
<comment type="caution">
    <text evidence="5">Lacks conserved residue(s) required for the propagation of feature annotation.</text>
</comment>
<keyword evidence="5" id="KW-0963">Cytoplasm</keyword>
<dbReference type="InterPro" id="IPR018101">
    <property type="entry name" value="Transl_elong_Ts_CS"/>
</dbReference>
<dbReference type="HAMAP" id="MF_00050">
    <property type="entry name" value="EF_Ts"/>
    <property type="match status" value="1"/>
</dbReference>
<evidence type="ECO:0000313" key="8">
    <source>
        <dbReference type="Proteomes" id="UP000541810"/>
    </source>
</evidence>
<reference evidence="7 8" key="1">
    <citation type="submission" date="2020-08" db="EMBL/GenBank/DDBJ databases">
        <title>Genomic Encyclopedia of Type Strains, Phase IV (KMG-IV): sequencing the most valuable type-strain genomes for metagenomic binning, comparative biology and taxonomic classification.</title>
        <authorList>
            <person name="Goeker M."/>
        </authorList>
    </citation>
    <scope>NUCLEOTIDE SEQUENCE [LARGE SCALE GENOMIC DNA]</scope>
    <source>
        <strain evidence="7 8">DSM 103725</strain>
    </source>
</reference>
<dbReference type="Proteomes" id="UP000541810">
    <property type="component" value="Unassembled WGS sequence"/>
</dbReference>
<dbReference type="InterPro" id="IPR014039">
    <property type="entry name" value="Transl_elong_EFTs/EF1B_dimer"/>
</dbReference>
<comment type="function">
    <text evidence="5">Associates with the EF-Tu.GDP complex and induces the exchange of GDP to GTP. It remains bound to the aminoacyl-tRNA.EF-Tu.GTP complex up to the GTP hydrolysis stage on the ribosome.</text>
</comment>
<dbReference type="Pfam" id="PF00889">
    <property type="entry name" value="EF_TS"/>
    <property type="match status" value="1"/>
</dbReference>
<gene>
    <name evidence="5" type="primary">tsf</name>
    <name evidence="7" type="ORF">HNQ40_001111</name>
</gene>
<comment type="subcellular location">
    <subcellularLocation>
        <location evidence="5">Cytoplasm</location>
    </subcellularLocation>
</comment>
<dbReference type="CDD" id="cd14275">
    <property type="entry name" value="UBA_EF-Ts"/>
    <property type="match status" value="1"/>
</dbReference>
<evidence type="ECO:0000259" key="6">
    <source>
        <dbReference type="Pfam" id="PF00889"/>
    </source>
</evidence>
<sequence>MAITAKDVNALRQKTGMGMMECKKALTDADGDVEKAIELLRERAGGKMDTREAEAGEGAIAVAEADGAIAIVKVMTETDFSARNEDFLAKIQQVAEEAVKLDATGKIEPNEAMAALIEDLRLTIKENIAFGEGVRLTGSNVASYVHTNRKTGAIITVDGDIDNDLLRGLCMHVTAAAPPMCPTPLAIDESGLPAEAKDEAKKAFVEEAAATGKPAEIAEKIAGGKMNKWVSDHTLLGQIYIKEMDAKKPIKDYIPAGTTITNFTRFAV</sequence>
<comment type="similarity">
    <text evidence="1 5">Belongs to the EF-Ts family.</text>
</comment>
<evidence type="ECO:0000313" key="7">
    <source>
        <dbReference type="EMBL" id="MBB6429305.1"/>
    </source>
</evidence>
<dbReference type="Gene3D" id="1.10.286.20">
    <property type="match status" value="1"/>
</dbReference>
<dbReference type="Gene3D" id="1.10.8.10">
    <property type="entry name" value="DNA helicase RuvA subunit, C-terminal domain"/>
    <property type="match status" value="1"/>
</dbReference>
<dbReference type="EMBL" id="JACHGY010000001">
    <property type="protein sequence ID" value="MBB6429305.1"/>
    <property type="molecule type" value="Genomic_DNA"/>
</dbReference>
<protein>
    <recommendedName>
        <fullName evidence="2 5">Elongation factor Ts</fullName>
        <shortName evidence="5">EF-Ts</shortName>
    </recommendedName>
</protein>
<dbReference type="InterPro" id="IPR001816">
    <property type="entry name" value="Transl_elong_EFTs/EF1B"/>
</dbReference>
<evidence type="ECO:0000256" key="5">
    <source>
        <dbReference type="HAMAP-Rule" id="MF_00050"/>
    </source>
</evidence>